<proteinExistence type="predicted"/>
<evidence type="ECO:0000313" key="2">
    <source>
        <dbReference type="Proteomes" id="UP000660885"/>
    </source>
</evidence>
<organism evidence="1 2">
    <name type="scientific">Belnapia arida</name>
    <dbReference type="NCBI Taxonomy" id="2804533"/>
    <lineage>
        <taxon>Bacteria</taxon>
        <taxon>Pseudomonadati</taxon>
        <taxon>Pseudomonadota</taxon>
        <taxon>Alphaproteobacteria</taxon>
        <taxon>Acetobacterales</taxon>
        <taxon>Roseomonadaceae</taxon>
        <taxon>Belnapia</taxon>
    </lineage>
</organism>
<accession>A0ABS1UE09</accession>
<gene>
    <name evidence="1" type="ORF">JMJ56_29900</name>
</gene>
<dbReference type="EMBL" id="JAETWB010000051">
    <property type="protein sequence ID" value="MBL6082194.1"/>
    <property type="molecule type" value="Genomic_DNA"/>
</dbReference>
<dbReference type="Proteomes" id="UP000660885">
    <property type="component" value="Unassembled WGS sequence"/>
</dbReference>
<dbReference type="RefSeq" id="WP_202835405.1">
    <property type="nucleotide sequence ID" value="NZ_JAETWB010000051.1"/>
</dbReference>
<sequence>MLMQYKRLARVAYDPRKPPSEQRIMLAARVMPTIPDIEADQFTNEMYDSSGRRRGEPPEAAARRVVIEKYGLPATWQLTQNLGTCGVEVPRSEIRVIVPSGTDMSRMRNCLSRRIKDFNRCEGA</sequence>
<name>A0ABS1UE09_9PROT</name>
<reference evidence="1 2" key="1">
    <citation type="submission" date="2021-01" db="EMBL/GenBank/DDBJ databases">
        <title>Belnapia mucosa sp. nov. and Belnapia arida sp. nov., isolated from the Tabernas Desert (Almeria, Spain).</title>
        <authorList>
            <person name="Molina-Menor E."/>
            <person name="Vidal-Verdu A."/>
            <person name="Calonge A."/>
            <person name="Satari L."/>
            <person name="Pereto J."/>
            <person name="Porcar M."/>
        </authorList>
    </citation>
    <scope>NUCLEOTIDE SEQUENCE [LARGE SCALE GENOMIC DNA]</scope>
    <source>
        <strain evidence="1 2">T18</strain>
    </source>
</reference>
<evidence type="ECO:0000313" key="1">
    <source>
        <dbReference type="EMBL" id="MBL6082194.1"/>
    </source>
</evidence>
<keyword evidence="2" id="KW-1185">Reference proteome</keyword>
<comment type="caution">
    <text evidence="1">The sequence shown here is derived from an EMBL/GenBank/DDBJ whole genome shotgun (WGS) entry which is preliminary data.</text>
</comment>
<protein>
    <submittedName>
        <fullName evidence="1">Uncharacterized protein</fullName>
    </submittedName>
</protein>